<dbReference type="Pfam" id="PF02037">
    <property type="entry name" value="SAP"/>
    <property type="match status" value="1"/>
</dbReference>
<dbReference type="PROSITE" id="PS51908">
    <property type="entry name" value="ZF_UBZ4"/>
    <property type="match status" value="1"/>
</dbReference>
<dbReference type="GO" id="GO:0006301">
    <property type="term" value="P:DNA damage tolerance"/>
    <property type="evidence" value="ECO:0007669"/>
    <property type="project" value="InterPro"/>
</dbReference>
<feature type="domain" description="UBZ4-type" evidence="22">
    <location>
        <begin position="171"/>
        <end position="198"/>
    </location>
</feature>
<evidence type="ECO:0000256" key="7">
    <source>
        <dbReference type="ARBA" id="ARBA00022679"/>
    </source>
</evidence>
<reference evidence="23" key="1">
    <citation type="journal article" date="2020" name="Stud. Mycol.">
        <title>101 Dothideomycetes genomes: a test case for predicting lifestyles and emergence of pathogens.</title>
        <authorList>
            <person name="Haridas S."/>
            <person name="Albert R."/>
            <person name="Binder M."/>
            <person name="Bloem J."/>
            <person name="Labutti K."/>
            <person name="Salamov A."/>
            <person name="Andreopoulos B."/>
            <person name="Baker S."/>
            <person name="Barry K."/>
            <person name="Bills G."/>
            <person name="Bluhm B."/>
            <person name="Cannon C."/>
            <person name="Castanera R."/>
            <person name="Culley D."/>
            <person name="Daum C."/>
            <person name="Ezra D."/>
            <person name="Gonzalez J."/>
            <person name="Henrissat B."/>
            <person name="Kuo A."/>
            <person name="Liang C."/>
            <person name="Lipzen A."/>
            <person name="Lutzoni F."/>
            <person name="Magnuson J."/>
            <person name="Mondo S."/>
            <person name="Nolan M."/>
            <person name="Ohm R."/>
            <person name="Pangilinan J."/>
            <person name="Park H.-J."/>
            <person name="Ramirez L."/>
            <person name="Alfaro M."/>
            <person name="Sun H."/>
            <person name="Tritt A."/>
            <person name="Yoshinaga Y."/>
            <person name="Zwiers L.-H."/>
            <person name="Turgeon B."/>
            <person name="Goodwin S."/>
            <person name="Spatafora J."/>
            <person name="Crous P."/>
            <person name="Grigoriev I."/>
        </authorList>
    </citation>
    <scope>NUCLEOTIDE SEQUENCE</scope>
    <source>
        <strain evidence="23">Tuck. ex Michener</strain>
    </source>
</reference>
<dbReference type="SMART" id="SM00513">
    <property type="entry name" value="SAP"/>
    <property type="match status" value="1"/>
</dbReference>
<dbReference type="Gene3D" id="3.30.40.10">
    <property type="entry name" value="Zinc/RING finger domain, C3HC4 (zinc finger)"/>
    <property type="match status" value="1"/>
</dbReference>
<feature type="region of interest" description="Disordered" evidence="19">
    <location>
        <begin position="99"/>
        <end position="168"/>
    </location>
</feature>
<evidence type="ECO:0000256" key="1">
    <source>
        <dbReference type="ARBA" id="ARBA00000900"/>
    </source>
</evidence>
<evidence type="ECO:0000259" key="22">
    <source>
        <dbReference type="PROSITE" id="PS51908"/>
    </source>
</evidence>
<dbReference type="PROSITE" id="PS50089">
    <property type="entry name" value="ZF_RING_2"/>
    <property type="match status" value="1"/>
</dbReference>
<evidence type="ECO:0000256" key="5">
    <source>
        <dbReference type="ARBA" id="ARBA00012483"/>
    </source>
</evidence>
<feature type="compositionally biased region" description="Basic and acidic residues" evidence="19">
    <location>
        <begin position="398"/>
        <end position="417"/>
    </location>
</feature>
<dbReference type="GO" id="GO:0061630">
    <property type="term" value="F:ubiquitin protein ligase activity"/>
    <property type="evidence" value="ECO:0007669"/>
    <property type="project" value="UniProtKB-UniRule"/>
</dbReference>
<dbReference type="InterPro" id="IPR003034">
    <property type="entry name" value="SAP_dom"/>
</dbReference>
<dbReference type="Pfam" id="PF13923">
    <property type="entry name" value="zf-C3HC4_2"/>
    <property type="match status" value="1"/>
</dbReference>
<evidence type="ECO:0000256" key="9">
    <source>
        <dbReference type="ARBA" id="ARBA00022763"/>
    </source>
</evidence>
<keyword evidence="11 18" id="KW-0833">Ubl conjugation pathway</keyword>
<dbReference type="InterPro" id="IPR017907">
    <property type="entry name" value="Znf_RING_CS"/>
</dbReference>
<evidence type="ECO:0000256" key="8">
    <source>
        <dbReference type="ARBA" id="ARBA00022723"/>
    </source>
</evidence>
<evidence type="ECO:0000256" key="19">
    <source>
        <dbReference type="SAM" id="MobiDB-lite"/>
    </source>
</evidence>
<feature type="domain" description="RING-type" evidence="20">
    <location>
        <begin position="29"/>
        <end position="67"/>
    </location>
</feature>
<dbReference type="EC" id="2.3.2.27" evidence="5 18"/>
<comment type="similarity">
    <text evidence="4 18">Belongs to the RAD18 family.</text>
</comment>
<evidence type="ECO:0000256" key="13">
    <source>
        <dbReference type="ARBA" id="ARBA00023125"/>
    </source>
</evidence>
<dbReference type="GO" id="GO:0005634">
    <property type="term" value="C:nucleus"/>
    <property type="evidence" value="ECO:0007669"/>
    <property type="project" value="UniProtKB-SubCell"/>
</dbReference>
<evidence type="ECO:0000259" key="21">
    <source>
        <dbReference type="PROSITE" id="PS50800"/>
    </source>
</evidence>
<dbReference type="SMART" id="SM00184">
    <property type="entry name" value="RING"/>
    <property type="match status" value="1"/>
</dbReference>
<evidence type="ECO:0000313" key="24">
    <source>
        <dbReference type="Proteomes" id="UP000800092"/>
    </source>
</evidence>
<evidence type="ECO:0000259" key="20">
    <source>
        <dbReference type="PROSITE" id="PS50089"/>
    </source>
</evidence>
<dbReference type="PROSITE" id="PS00518">
    <property type="entry name" value="ZF_RING_1"/>
    <property type="match status" value="1"/>
</dbReference>
<feature type="compositionally biased region" description="Basic and acidic residues" evidence="19">
    <location>
        <begin position="429"/>
        <end position="439"/>
    </location>
</feature>
<proteinExistence type="inferred from homology"/>
<dbReference type="InterPro" id="IPR039577">
    <property type="entry name" value="Rad18"/>
</dbReference>
<evidence type="ECO:0000256" key="15">
    <source>
        <dbReference type="ARBA" id="ARBA00023242"/>
    </source>
</evidence>
<evidence type="ECO:0000256" key="16">
    <source>
        <dbReference type="PROSITE-ProRule" id="PRU00175"/>
    </source>
</evidence>
<keyword evidence="8 18" id="KW-0479">Metal-binding</keyword>
<organism evidence="23 24">
    <name type="scientific">Viridothelium virens</name>
    <name type="common">Speckled blister lichen</name>
    <name type="synonym">Trypethelium virens</name>
    <dbReference type="NCBI Taxonomy" id="1048519"/>
    <lineage>
        <taxon>Eukaryota</taxon>
        <taxon>Fungi</taxon>
        <taxon>Dikarya</taxon>
        <taxon>Ascomycota</taxon>
        <taxon>Pezizomycotina</taxon>
        <taxon>Dothideomycetes</taxon>
        <taxon>Dothideomycetes incertae sedis</taxon>
        <taxon>Trypetheliales</taxon>
        <taxon>Trypetheliaceae</taxon>
        <taxon>Viridothelium</taxon>
    </lineage>
</organism>
<feature type="region of interest" description="Disordered" evidence="19">
    <location>
        <begin position="192"/>
        <end position="228"/>
    </location>
</feature>
<comment type="pathway">
    <text evidence="3 18">Protein modification; protein ubiquitination.</text>
</comment>
<dbReference type="FunFam" id="3.30.40.10:FF:000172">
    <property type="entry name" value="E3 ubiquitin-protein ligase RAD18"/>
    <property type="match status" value="1"/>
</dbReference>
<feature type="compositionally biased region" description="Acidic residues" evidence="19">
    <location>
        <begin position="158"/>
        <end position="168"/>
    </location>
</feature>
<dbReference type="InterPro" id="IPR006642">
    <property type="entry name" value="Rad18_UBZ4"/>
</dbReference>
<evidence type="ECO:0000256" key="11">
    <source>
        <dbReference type="ARBA" id="ARBA00022786"/>
    </source>
</evidence>
<dbReference type="GO" id="GO:0006513">
    <property type="term" value="P:protein monoubiquitination"/>
    <property type="evidence" value="ECO:0007669"/>
    <property type="project" value="InterPro"/>
</dbReference>
<evidence type="ECO:0000256" key="2">
    <source>
        <dbReference type="ARBA" id="ARBA00004123"/>
    </source>
</evidence>
<feature type="region of interest" description="Disordered" evidence="19">
    <location>
        <begin position="345"/>
        <end position="494"/>
    </location>
</feature>
<feature type="compositionally biased region" description="Basic and acidic residues" evidence="19">
    <location>
        <begin position="357"/>
        <end position="376"/>
    </location>
</feature>
<dbReference type="UniPathway" id="UPA00143"/>
<dbReference type="EMBL" id="ML991774">
    <property type="protein sequence ID" value="KAF2238928.1"/>
    <property type="molecule type" value="Genomic_DNA"/>
</dbReference>
<accession>A0A6A6HM94</accession>
<keyword evidence="15 18" id="KW-0539">Nucleus</keyword>
<comment type="subunit">
    <text evidence="18">Interacts with E2 UBC2, forming a complex with ubiquitin ligase activity.</text>
</comment>
<keyword evidence="14 17" id="KW-0234">DNA repair</keyword>
<dbReference type="PROSITE" id="PS50800">
    <property type="entry name" value="SAP"/>
    <property type="match status" value="1"/>
</dbReference>
<dbReference type="InterPro" id="IPR004580">
    <property type="entry name" value="Rad18_fungi"/>
</dbReference>
<evidence type="ECO:0000256" key="12">
    <source>
        <dbReference type="ARBA" id="ARBA00022833"/>
    </source>
</evidence>
<keyword evidence="10 16" id="KW-0863">Zinc-finger</keyword>
<evidence type="ECO:0000313" key="23">
    <source>
        <dbReference type="EMBL" id="KAF2238928.1"/>
    </source>
</evidence>
<evidence type="ECO:0000256" key="10">
    <source>
        <dbReference type="ARBA" id="ARBA00022771"/>
    </source>
</evidence>
<feature type="compositionally biased region" description="Basic and acidic residues" evidence="19">
    <location>
        <begin position="451"/>
        <end position="460"/>
    </location>
</feature>
<dbReference type="PANTHER" id="PTHR14134:SF2">
    <property type="entry name" value="E3 UBIQUITIN-PROTEIN LIGASE RAD18"/>
    <property type="match status" value="1"/>
</dbReference>
<evidence type="ECO:0000256" key="14">
    <source>
        <dbReference type="ARBA" id="ARBA00023204"/>
    </source>
</evidence>
<feature type="compositionally biased region" description="Basic and acidic residues" evidence="19">
    <location>
        <begin position="99"/>
        <end position="110"/>
    </location>
</feature>
<dbReference type="InterPro" id="IPR001841">
    <property type="entry name" value="Znf_RING"/>
</dbReference>
<dbReference type="GO" id="GO:0008270">
    <property type="term" value="F:zinc ion binding"/>
    <property type="evidence" value="ECO:0007669"/>
    <property type="project" value="UniProtKB-KW"/>
</dbReference>
<feature type="compositionally biased region" description="Polar residues" evidence="19">
    <location>
        <begin position="209"/>
        <end position="225"/>
    </location>
</feature>
<dbReference type="NCBIfam" id="TIGR00599">
    <property type="entry name" value="rad18"/>
    <property type="match status" value="1"/>
</dbReference>
<gene>
    <name evidence="23" type="ORF">EV356DRAFT_504266</name>
</gene>
<keyword evidence="13 18" id="KW-0238">DNA-binding</keyword>
<evidence type="ECO:0000256" key="3">
    <source>
        <dbReference type="ARBA" id="ARBA00004906"/>
    </source>
</evidence>
<dbReference type="SUPFAM" id="SSF57850">
    <property type="entry name" value="RING/U-box"/>
    <property type="match status" value="1"/>
</dbReference>
<dbReference type="GO" id="GO:0003697">
    <property type="term" value="F:single-stranded DNA binding"/>
    <property type="evidence" value="ECO:0007669"/>
    <property type="project" value="UniProtKB-UniRule"/>
</dbReference>
<evidence type="ECO:0000256" key="4">
    <source>
        <dbReference type="ARBA" id="ARBA00009506"/>
    </source>
</evidence>
<keyword evidence="24" id="KW-1185">Reference proteome</keyword>
<protein>
    <recommendedName>
        <fullName evidence="6 18">Postreplication repair E3 ubiquitin-protein ligase RAD18</fullName>
        <ecNumber evidence="5 18">2.3.2.27</ecNumber>
    </recommendedName>
    <alternativeName>
        <fullName evidence="18">RING-type E3 ubiquitin transferase RAD18</fullName>
    </alternativeName>
</protein>
<keyword evidence="7 18" id="KW-0808">Transferase</keyword>
<feature type="domain" description="SAP" evidence="21">
    <location>
        <begin position="236"/>
        <end position="270"/>
    </location>
</feature>
<dbReference type="GO" id="GO:0006281">
    <property type="term" value="P:DNA repair"/>
    <property type="evidence" value="ECO:0007669"/>
    <property type="project" value="UniProtKB-KW"/>
</dbReference>
<dbReference type="InterPro" id="IPR013083">
    <property type="entry name" value="Znf_RING/FYVE/PHD"/>
</dbReference>
<evidence type="ECO:0000256" key="6">
    <source>
        <dbReference type="ARBA" id="ARBA00015551"/>
    </source>
</evidence>
<sequence length="494" mass="55274">MEKYDVSDPSDWLETHLTEFAPFDAALRCEVCKDYYNTPMITSCTHTFCSLCIRRTLAADGKCPICRSNDQASKLRRNGAMEELVEMFKVARPVALRLAQKEKISPDRSTARPRSKSKRKAADADLEEEAQRSSQKRKTRGQSRRDAPTESPEVMVIDNEEDGDYQPDDDLVPCPICHKRMKQEAVFSHLDHCEEEQEQDRRRARTRTPNSAKPTLGSSKSQLSSKPPERIAELSYGLLTEKALRKKLSDLGIPSWGSRTLLIKRHTEWVNLWNANADSLNPRSKRDLLNQLDVWERTQGGHALNSAAAPNHADAVMSKEFDGVGWAQSNKSDFDKLIAEARRKAKKLGEGQQESEAMMKEEDEGSSKARTDERSTNVKTTNESSTPVTAAPPPPYLKHSDSLERAKEKIHGSRRLSDASSTSLAPEATRPHTEIRDSVAENGAEGLSAEELFRAEERRASISSFSPTHTKGAERVPMLKVPEHPVRDVDGGKS</sequence>
<keyword evidence="12 18" id="KW-0862">Zinc</keyword>
<dbReference type="GO" id="GO:0097505">
    <property type="term" value="C:Rad6-Rad18 complex"/>
    <property type="evidence" value="ECO:0007669"/>
    <property type="project" value="TreeGrafter"/>
</dbReference>
<comment type="subcellular location">
    <subcellularLocation>
        <location evidence="2 18">Nucleus</location>
    </subcellularLocation>
</comment>
<comment type="catalytic activity">
    <reaction evidence="1 18">
        <text>S-ubiquitinyl-[E2 ubiquitin-conjugating enzyme]-L-cysteine + [acceptor protein]-L-lysine = [E2 ubiquitin-conjugating enzyme]-L-cysteine + N(6)-ubiquitinyl-[acceptor protein]-L-lysine.</text>
        <dbReference type="EC" id="2.3.2.27"/>
    </reaction>
</comment>
<evidence type="ECO:0000256" key="17">
    <source>
        <dbReference type="PROSITE-ProRule" id="PRU01256"/>
    </source>
</evidence>
<dbReference type="PANTHER" id="PTHR14134">
    <property type="entry name" value="E3 UBIQUITIN-PROTEIN LIGASE RAD18"/>
    <property type="match status" value="1"/>
</dbReference>
<comment type="function">
    <text evidence="18">E3 RING-finger protein, member of the UBC2/RAD6 epistasis group. Associates to the E2 ubiquitin conjugating enzyme UBC2/RAD6 to form the UBC2-RAD18 ubiquitin ligase complex involved in postreplicative repair (PRR) of damaged DNA.</text>
</comment>
<evidence type="ECO:0000256" key="18">
    <source>
        <dbReference type="RuleBase" id="RU368093"/>
    </source>
</evidence>
<name>A0A6A6HM94_VIRVR</name>
<dbReference type="AlphaFoldDB" id="A0A6A6HM94"/>
<keyword evidence="9 17" id="KW-0227">DNA damage</keyword>
<dbReference type="Proteomes" id="UP000800092">
    <property type="component" value="Unassembled WGS sequence"/>
</dbReference>
<dbReference type="SMART" id="SM00734">
    <property type="entry name" value="ZnF_Rad18"/>
    <property type="match status" value="1"/>
</dbReference>
<dbReference type="OrthoDB" id="9049620at2759"/>
<feature type="compositionally biased region" description="Basic and acidic residues" evidence="19">
    <location>
        <begin position="481"/>
        <end position="494"/>
    </location>
</feature>